<reference evidence="1" key="1">
    <citation type="submission" date="2018-05" db="EMBL/GenBank/DDBJ databases">
        <authorList>
            <person name="Lanie J.A."/>
            <person name="Ng W.-L."/>
            <person name="Kazmierczak K.M."/>
            <person name="Andrzejewski T.M."/>
            <person name="Davidsen T.M."/>
            <person name="Wayne K.J."/>
            <person name="Tettelin H."/>
            <person name="Glass J.I."/>
            <person name="Rusch D."/>
            <person name="Podicherti R."/>
            <person name="Tsui H.-C.T."/>
            <person name="Winkler M.E."/>
        </authorList>
    </citation>
    <scope>NUCLEOTIDE SEQUENCE</scope>
</reference>
<proteinExistence type="predicted"/>
<dbReference type="AlphaFoldDB" id="A0A381YA27"/>
<name>A0A381YA27_9ZZZZ</name>
<gene>
    <name evidence="1" type="ORF">METZ01_LOCUS126594</name>
</gene>
<sequence length="45" mass="4883">VAAICIAPDERELHNPVRSVAEAGGLEVETKHSVASEHRARHAIR</sequence>
<feature type="non-terminal residue" evidence="1">
    <location>
        <position position="1"/>
    </location>
</feature>
<protein>
    <submittedName>
        <fullName evidence="1">Uncharacterized protein</fullName>
    </submittedName>
</protein>
<organism evidence="1">
    <name type="scientific">marine metagenome</name>
    <dbReference type="NCBI Taxonomy" id="408172"/>
    <lineage>
        <taxon>unclassified sequences</taxon>
        <taxon>metagenomes</taxon>
        <taxon>ecological metagenomes</taxon>
    </lineage>
</organism>
<dbReference type="EMBL" id="UINC01017708">
    <property type="protein sequence ID" value="SVA73740.1"/>
    <property type="molecule type" value="Genomic_DNA"/>
</dbReference>
<accession>A0A381YA27</accession>
<evidence type="ECO:0000313" key="1">
    <source>
        <dbReference type="EMBL" id="SVA73740.1"/>
    </source>
</evidence>